<dbReference type="SUPFAM" id="SSF48403">
    <property type="entry name" value="Ankyrin repeat"/>
    <property type="match status" value="1"/>
</dbReference>
<dbReference type="OrthoDB" id="264542at2"/>
<accession>A0A5C5YXG6</accession>
<dbReference type="InterPro" id="IPR051070">
    <property type="entry name" value="NF-kappa-B_inhibitor"/>
</dbReference>
<keyword evidence="5" id="KW-1185">Reference proteome</keyword>
<protein>
    <submittedName>
        <fullName evidence="4">Ankyrin repeats (3 copies)</fullName>
    </submittedName>
</protein>
<dbReference type="GO" id="GO:0071356">
    <property type="term" value="P:cellular response to tumor necrosis factor"/>
    <property type="evidence" value="ECO:0007669"/>
    <property type="project" value="TreeGrafter"/>
</dbReference>
<dbReference type="SMART" id="SM00248">
    <property type="entry name" value="ANK"/>
    <property type="match status" value="5"/>
</dbReference>
<keyword evidence="1" id="KW-0677">Repeat</keyword>
<evidence type="ECO:0000256" key="1">
    <source>
        <dbReference type="ARBA" id="ARBA00022737"/>
    </source>
</evidence>
<gene>
    <name evidence="4" type="ORF">CA13_11660</name>
</gene>
<keyword evidence="2 3" id="KW-0040">ANK repeat</keyword>
<dbReference type="GO" id="GO:0005829">
    <property type="term" value="C:cytosol"/>
    <property type="evidence" value="ECO:0007669"/>
    <property type="project" value="TreeGrafter"/>
</dbReference>
<dbReference type="InterPro" id="IPR002110">
    <property type="entry name" value="Ankyrin_rpt"/>
</dbReference>
<reference evidence="4 5" key="1">
    <citation type="submission" date="2019-02" db="EMBL/GenBank/DDBJ databases">
        <title>Deep-cultivation of Planctomycetes and their phenomic and genomic characterization uncovers novel biology.</title>
        <authorList>
            <person name="Wiegand S."/>
            <person name="Jogler M."/>
            <person name="Boedeker C."/>
            <person name="Pinto D."/>
            <person name="Vollmers J."/>
            <person name="Rivas-Marin E."/>
            <person name="Kohn T."/>
            <person name="Peeters S.H."/>
            <person name="Heuer A."/>
            <person name="Rast P."/>
            <person name="Oberbeckmann S."/>
            <person name="Bunk B."/>
            <person name="Jeske O."/>
            <person name="Meyerdierks A."/>
            <person name="Storesund J.E."/>
            <person name="Kallscheuer N."/>
            <person name="Luecker S."/>
            <person name="Lage O.M."/>
            <person name="Pohl T."/>
            <person name="Merkel B.J."/>
            <person name="Hornburger P."/>
            <person name="Mueller R.-W."/>
            <person name="Bruemmer F."/>
            <person name="Labrenz M."/>
            <person name="Spormann A.M."/>
            <person name="Op Den Camp H."/>
            <person name="Overmann J."/>
            <person name="Amann R."/>
            <person name="Jetten M.S.M."/>
            <person name="Mascher T."/>
            <person name="Medema M.H."/>
            <person name="Devos D.P."/>
            <person name="Kaster A.-K."/>
            <person name="Ovreas L."/>
            <person name="Rohde M."/>
            <person name="Galperin M.Y."/>
            <person name="Jogler C."/>
        </authorList>
    </citation>
    <scope>NUCLEOTIDE SEQUENCE [LARGE SCALE GENOMIC DNA]</scope>
    <source>
        <strain evidence="4 5">CA13</strain>
    </source>
</reference>
<dbReference type="PROSITE" id="PS50088">
    <property type="entry name" value="ANK_REPEAT"/>
    <property type="match status" value="3"/>
</dbReference>
<feature type="repeat" description="ANK" evidence="3">
    <location>
        <begin position="167"/>
        <end position="199"/>
    </location>
</feature>
<dbReference type="PROSITE" id="PS50297">
    <property type="entry name" value="ANK_REP_REGION"/>
    <property type="match status" value="2"/>
</dbReference>
<evidence type="ECO:0000313" key="5">
    <source>
        <dbReference type="Proteomes" id="UP000315010"/>
    </source>
</evidence>
<dbReference type="PANTHER" id="PTHR46680">
    <property type="entry name" value="NF-KAPPA-B INHIBITOR ALPHA"/>
    <property type="match status" value="1"/>
</dbReference>
<dbReference type="Pfam" id="PF12796">
    <property type="entry name" value="Ank_2"/>
    <property type="match status" value="2"/>
</dbReference>
<dbReference type="InterPro" id="IPR036770">
    <property type="entry name" value="Ankyrin_rpt-contain_sf"/>
</dbReference>
<evidence type="ECO:0000256" key="2">
    <source>
        <dbReference type="ARBA" id="ARBA00023043"/>
    </source>
</evidence>
<dbReference type="Gene3D" id="1.25.40.20">
    <property type="entry name" value="Ankyrin repeat-containing domain"/>
    <property type="match status" value="2"/>
</dbReference>
<dbReference type="RefSeq" id="WP_146394912.1">
    <property type="nucleotide sequence ID" value="NZ_SJPJ01000001.1"/>
</dbReference>
<name>A0A5C5YXG6_9BACT</name>
<sequence length="232" mass="25837">MDKTIHNACRDGDIETVRKLVTADPSIVDTDDIHQWRPLFHAGLNRHADIVEFLIESGADLSAHDGYVMHYASEVPNNKKIVGLLVKYGALDTHVRPTDDLSRQFLAAMFLGNETRVRSLLALHPKLATTVDGRGDYPIHHAARNGDTEIIRLLIEHGADVNPQNARGHTVLYCAGGHGHLDSVRLLLKNHADTNAKFTDDGKTLLEWLAQYPDDPRFAKVTKLLVEYEAGR</sequence>
<feature type="repeat" description="ANK" evidence="3">
    <location>
        <begin position="34"/>
        <end position="66"/>
    </location>
</feature>
<evidence type="ECO:0000256" key="3">
    <source>
        <dbReference type="PROSITE-ProRule" id="PRU00023"/>
    </source>
</evidence>
<dbReference type="GO" id="GO:0051059">
    <property type="term" value="F:NF-kappaB binding"/>
    <property type="evidence" value="ECO:0007669"/>
    <property type="project" value="TreeGrafter"/>
</dbReference>
<organism evidence="4 5">
    <name type="scientific">Novipirellula herctigrandis</name>
    <dbReference type="NCBI Taxonomy" id="2527986"/>
    <lineage>
        <taxon>Bacteria</taxon>
        <taxon>Pseudomonadati</taxon>
        <taxon>Planctomycetota</taxon>
        <taxon>Planctomycetia</taxon>
        <taxon>Pirellulales</taxon>
        <taxon>Pirellulaceae</taxon>
        <taxon>Novipirellula</taxon>
    </lineage>
</organism>
<dbReference type="EMBL" id="SJPJ01000001">
    <property type="protein sequence ID" value="TWT79759.1"/>
    <property type="molecule type" value="Genomic_DNA"/>
</dbReference>
<comment type="caution">
    <text evidence="4">The sequence shown here is derived from an EMBL/GenBank/DDBJ whole genome shotgun (WGS) entry which is preliminary data.</text>
</comment>
<proteinExistence type="predicted"/>
<evidence type="ECO:0000313" key="4">
    <source>
        <dbReference type="EMBL" id="TWT79759.1"/>
    </source>
</evidence>
<dbReference type="AlphaFoldDB" id="A0A5C5YXG6"/>
<dbReference type="Proteomes" id="UP000315010">
    <property type="component" value="Unassembled WGS sequence"/>
</dbReference>
<dbReference type="PANTHER" id="PTHR46680:SF3">
    <property type="entry name" value="NF-KAPPA-B INHIBITOR CACTUS"/>
    <property type="match status" value="1"/>
</dbReference>
<feature type="repeat" description="ANK" evidence="3">
    <location>
        <begin position="134"/>
        <end position="166"/>
    </location>
</feature>